<name>A0AAP3E8H5_9EURY</name>
<organism evidence="2 3">
    <name type="scientific">Natronosalvus hydrolyticus</name>
    <dbReference type="NCBI Taxonomy" id="2979988"/>
    <lineage>
        <taxon>Archaea</taxon>
        <taxon>Methanobacteriati</taxon>
        <taxon>Methanobacteriota</taxon>
        <taxon>Stenosarchaea group</taxon>
        <taxon>Halobacteria</taxon>
        <taxon>Halobacteriales</taxon>
        <taxon>Natrialbaceae</taxon>
        <taxon>Natronosalvus</taxon>
    </lineage>
</organism>
<feature type="compositionally biased region" description="Polar residues" evidence="1">
    <location>
        <begin position="9"/>
        <end position="18"/>
    </location>
</feature>
<accession>A0AAP3E8H5</accession>
<gene>
    <name evidence="2" type="ORF">OB919_15055</name>
</gene>
<evidence type="ECO:0000313" key="3">
    <source>
        <dbReference type="Proteomes" id="UP001321047"/>
    </source>
</evidence>
<protein>
    <submittedName>
        <fullName evidence="2">Uncharacterized protein</fullName>
    </submittedName>
</protein>
<dbReference type="AlphaFoldDB" id="A0AAP3E8H5"/>
<keyword evidence="3" id="KW-1185">Reference proteome</keyword>
<evidence type="ECO:0000256" key="1">
    <source>
        <dbReference type="SAM" id="MobiDB-lite"/>
    </source>
</evidence>
<proteinExistence type="predicted"/>
<sequence length="416" mass="44914">MAPVHPTRASEQPPTRYSSVPGLLERLRLGFDPLEGGWRGSDSPESTPETDPLEQAALSRAVETLFRPVESGGFWDQSAGHFVPGYRLRKPPLQVEATSDGAHTSSLLPRVPGFRWCPQRGLEYRNGPLATMAAMRWRVSPAGTGAYDSQLQGQLAHCRTLGTSLAHRDSLTPAELGALLEAFSLASDVLDPSWLEVANVLFDRTRGCALDRPESGLVLVGWAALAERCPKSAARAALTEGLAVLEEHRRADGSLGFDDAPHAAQQFTNWGLARAAQVLDRPPALGAVEHHLEHTVEHRMRADGALFSTDPRRAGFLERSRAGEPPEWRILKPISQALFITTIDEYVGAGGLCGYDRERAAALRWLWNGHPGGDLETVALDPVTESGQRAPPGYRTVSSADLAWVVAALAGQPSSG</sequence>
<comment type="caution">
    <text evidence="2">The sequence shown here is derived from an EMBL/GenBank/DDBJ whole genome shotgun (WGS) entry which is preliminary data.</text>
</comment>
<dbReference type="EMBL" id="JAOPJZ010000015">
    <property type="protein sequence ID" value="MCU4753279.1"/>
    <property type="molecule type" value="Genomic_DNA"/>
</dbReference>
<feature type="region of interest" description="Disordered" evidence="1">
    <location>
        <begin position="1"/>
        <end position="22"/>
    </location>
</feature>
<dbReference type="Proteomes" id="UP001321047">
    <property type="component" value="Unassembled WGS sequence"/>
</dbReference>
<dbReference type="RefSeq" id="WP_342809600.1">
    <property type="nucleotide sequence ID" value="NZ_JAOPJZ010000015.1"/>
</dbReference>
<reference evidence="2 3" key="1">
    <citation type="submission" date="2022-09" db="EMBL/GenBank/DDBJ databases">
        <title>Enrichment on poylsaccharides allowed isolation of novel metabolic and taxonomic groups of Haloarchaea.</title>
        <authorList>
            <person name="Sorokin D.Y."/>
            <person name="Elcheninov A.G."/>
            <person name="Khizhniak T.V."/>
            <person name="Kolganova T.V."/>
            <person name="Kublanov I.V."/>
        </authorList>
    </citation>
    <scope>NUCLEOTIDE SEQUENCE [LARGE SCALE GENOMIC DNA]</scope>
    <source>
        <strain evidence="2 3">AArc-curdl1</strain>
    </source>
</reference>
<evidence type="ECO:0000313" key="2">
    <source>
        <dbReference type="EMBL" id="MCU4753279.1"/>
    </source>
</evidence>